<comment type="caution">
    <text evidence="1">The sequence shown here is derived from an EMBL/GenBank/DDBJ whole genome shotgun (WGS) entry which is preliminary data.</text>
</comment>
<dbReference type="Proteomes" id="UP000178532">
    <property type="component" value="Unassembled WGS sequence"/>
</dbReference>
<accession>A0A1F6DKF1</accession>
<reference evidence="1 2" key="1">
    <citation type="journal article" date="2016" name="Nat. Commun.">
        <title>Thousands of microbial genomes shed light on interconnected biogeochemical processes in an aquifer system.</title>
        <authorList>
            <person name="Anantharaman K."/>
            <person name="Brown C.T."/>
            <person name="Hug L.A."/>
            <person name="Sharon I."/>
            <person name="Castelle C.J."/>
            <person name="Probst A.J."/>
            <person name="Thomas B.C."/>
            <person name="Singh A."/>
            <person name="Wilkins M.J."/>
            <person name="Karaoz U."/>
            <person name="Brodie E.L."/>
            <person name="Williams K.H."/>
            <person name="Hubbard S.S."/>
            <person name="Banfield J.F."/>
        </authorList>
    </citation>
    <scope>NUCLEOTIDE SEQUENCE [LARGE SCALE GENOMIC DNA]</scope>
</reference>
<gene>
    <name evidence="1" type="ORF">A3C19_00815</name>
</gene>
<dbReference type="AlphaFoldDB" id="A0A1F6DKF1"/>
<dbReference type="EMBL" id="MFLI01000017">
    <property type="protein sequence ID" value="OGG61780.1"/>
    <property type="molecule type" value="Genomic_DNA"/>
</dbReference>
<sequence>MAIRTDADINLQEDEMSREYNEQESGRLFRSCKRLLNAKERKDGDLALVTLLIIAVEARSAFYDALDASRVRAEVEK</sequence>
<evidence type="ECO:0000313" key="2">
    <source>
        <dbReference type="Proteomes" id="UP000178532"/>
    </source>
</evidence>
<evidence type="ECO:0000313" key="1">
    <source>
        <dbReference type="EMBL" id="OGG61780.1"/>
    </source>
</evidence>
<organism evidence="1 2">
    <name type="scientific">Candidatus Kaiserbacteria bacterium RIFCSPHIGHO2_02_FULL_54_22</name>
    <dbReference type="NCBI Taxonomy" id="1798495"/>
    <lineage>
        <taxon>Bacteria</taxon>
        <taxon>Candidatus Kaiseribacteriota</taxon>
    </lineage>
</organism>
<name>A0A1F6DKF1_9BACT</name>
<proteinExistence type="predicted"/>
<protein>
    <submittedName>
        <fullName evidence="1">Uncharacterized protein</fullName>
    </submittedName>
</protein>